<sequence length="269" mass="30089">MPGTSPVDPNSSLYAWLAHDLRFYREKHRLSQAQLGKIIGRSYSSLSNCEANRRKITQKEAKILDELWDTGGHFQRLLMFARLSHDPDWFRQHVEYEAKAIMLKIFELSFIPGLLQTPEYARANLAEGGHKDVEAAVDARMARQAILTRTDPPLLWIVMDEAVLHRMVGGAATMRGQLGRLLEVGELPNVTIRLVPWSAGAYAGQDGAFKVLSLESEDVAYVEAPGGGRLVQDGPEIRSFGVRYDRIGMKALPDDLSRGRIVDAMESMK</sequence>
<organism evidence="2 3">
    <name type="scientific">Actinomadura rudentiformis</name>
    <dbReference type="NCBI Taxonomy" id="359158"/>
    <lineage>
        <taxon>Bacteria</taxon>
        <taxon>Bacillati</taxon>
        <taxon>Actinomycetota</taxon>
        <taxon>Actinomycetes</taxon>
        <taxon>Streptosporangiales</taxon>
        <taxon>Thermomonosporaceae</taxon>
        <taxon>Actinomadura</taxon>
    </lineage>
</organism>
<dbReference type="OrthoDB" id="3355929at2"/>
<dbReference type="InterPro" id="IPR010982">
    <property type="entry name" value="Lambda_DNA-bd_dom_sf"/>
</dbReference>
<evidence type="ECO:0000313" key="2">
    <source>
        <dbReference type="EMBL" id="KAB2350275.1"/>
    </source>
</evidence>
<protein>
    <submittedName>
        <fullName evidence="2">Helix-turn-helix transcriptional regulator</fullName>
    </submittedName>
</protein>
<dbReference type="EMBL" id="WBMT01000004">
    <property type="protein sequence ID" value="KAB2350275.1"/>
    <property type="molecule type" value="Genomic_DNA"/>
</dbReference>
<evidence type="ECO:0000313" key="3">
    <source>
        <dbReference type="Proteomes" id="UP000468735"/>
    </source>
</evidence>
<dbReference type="SUPFAM" id="SSF47413">
    <property type="entry name" value="lambda repressor-like DNA-binding domains"/>
    <property type="match status" value="1"/>
</dbReference>
<dbReference type="InterPro" id="IPR043917">
    <property type="entry name" value="DUF5753"/>
</dbReference>
<reference evidence="2 3" key="1">
    <citation type="submission" date="2019-09" db="EMBL/GenBank/DDBJ databases">
        <title>Actinomadura physcomitrii sp. nov., a novel actinomycete isolated from moss [Physcomitrium sphaericum (Ludw) Fuernr].</title>
        <authorList>
            <person name="Zhuang X."/>
            <person name="Liu C."/>
        </authorList>
    </citation>
    <scope>NUCLEOTIDE SEQUENCE [LARGE SCALE GENOMIC DNA]</scope>
    <source>
        <strain evidence="2 3">HMC1</strain>
    </source>
</reference>
<dbReference type="GO" id="GO:0003677">
    <property type="term" value="F:DNA binding"/>
    <property type="evidence" value="ECO:0007669"/>
    <property type="project" value="InterPro"/>
</dbReference>
<dbReference type="InterPro" id="IPR001387">
    <property type="entry name" value="Cro/C1-type_HTH"/>
</dbReference>
<comment type="caution">
    <text evidence="2">The sequence shown here is derived from an EMBL/GenBank/DDBJ whole genome shotgun (WGS) entry which is preliminary data.</text>
</comment>
<dbReference type="CDD" id="cd00093">
    <property type="entry name" value="HTH_XRE"/>
    <property type="match status" value="1"/>
</dbReference>
<dbReference type="Pfam" id="PF19054">
    <property type="entry name" value="DUF5753"/>
    <property type="match status" value="1"/>
</dbReference>
<dbReference type="PROSITE" id="PS50943">
    <property type="entry name" value="HTH_CROC1"/>
    <property type="match status" value="1"/>
</dbReference>
<accession>A0A6H9Z0U3</accession>
<evidence type="ECO:0000259" key="1">
    <source>
        <dbReference type="PROSITE" id="PS50943"/>
    </source>
</evidence>
<gene>
    <name evidence="2" type="ORF">F8566_10865</name>
</gene>
<feature type="domain" description="HTH cro/C1-type" evidence="1">
    <location>
        <begin position="21"/>
        <end position="64"/>
    </location>
</feature>
<dbReference type="Proteomes" id="UP000468735">
    <property type="component" value="Unassembled WGS sequence"/>
</dbReference>
<name>A0A6H9Z0U3_9ACTN</name>
<dbReference type="RefSeq" id="WP_151560023.1">
    <property type="nucleotide sequence ID" value="NZ_WBMT01000004.1"/>
</dbReference>
<proteinExistence type="predicted"/>
<dbReference type="AlphaFoldDB" id="A0A6H9Z0U3"/>
<dbReference type="Gene3D" id="1.10.260.40">
    <property type="entry name" value="lambda repressor-like DNA-binding domains"/>
    <property type="match status" value="1"/>
</dbReference>
<keyword evidence="3" id="KW-1185">Reference proteome</keyword>